<dbReference type="AlphaFoldDB" id="A0A495WC65"/>
<evidence type="ECO:0000313" key="1">
    <source>
        <dbReference type="EMBL" id="RKT58787.1"/>
    </source>
</evidence>
<dbReference type="InterPro" id="IPR008868">
    <property type="entry name" value="TniB"/>
</dbReference>
<comment type="caution">
    <text evidence="1">The sequence shown here is derived from an EMBL/GenBank/DDBJ whole genome shotgun (WGS) entry which is preliminary data.</text>
</comment>
<protein>
    <submittedName>
        <fullName evidence="1">TniB protein</fullName>
    </submittedName>
</protein>
<organism evidence="1 2">
    <name type="scientific">Azonexus fungiphilus</name>
    <dbReference type="NCBI Taxonomy" id="146940"/>
    <lineage>
        <taxon>Bacteria</taxon>
        <taxon>Pseudomonadati</taxon>
        <taxon>Pseudomonadota</taxon>
        <taxon>Betaproteobacteria</taxon>
        <taxon>Rhodocyclales</taxon>
        <taxon>Azonexaceae</taxon>
        <taxon>Azonexus</taxon>
    </lineage>
</organism>
<reference evidence="1 2" key="1">
    <citation type="submission" date="2018-10" db="EMBL/GenBank/DDBJ databases">
        <title>Genomic Encyclopedia of Type Strains, Phase IV (KMG-IV): sequencing the most valuable type-strain genomes for metagenomic binning, comparative biology and taxonomic classification.</title>
        <authorList>
            <person name="Goeker M."/>
        </authorList>
    </citation>
    <scope>NUCLEOTIDE SEQUENCE [LARGE SCALE GENOMIC DNA]</scope>
    <source>
        <strain evidence="1 2">DSM 23841</strain>
    </source>
</reference>
<keyword evidence="2" id="KW-1185">Reference proteome</keyword>
<dbReference type="Pfam" id="PF05621">
    <property type="entry name" value="TniB"/>
    <property type="match status" value="1"/>
</dbReference>
<proteinExistence type="predicted"/>
<name>A0A495WC65_9RHOO</name>
<gene>
    <name evidence="1" type="ORF">DFR40_1815</name>
</gene>
<dbReference type="InterPro" id="IPR027417">
    <property type="entry name" value="P-loop_NTPase"/>
</dbReference>
<dbReference type="Gene3D" id="3.40.50.300">
    <property type="entry name" value="P-loop containing nucleotide triphosphate hydrolases"/>
    <property type="match status" value="1"/>
</dbReference>
<accession>A0A495WC65</accession>
<dbReference type="EMBL" id="RBXP01000014">
    <property type="protein sequence ID" value="RKT58787.1"/>
    <property type="molecule type" value="Genomic_DNA"/>
</dbReference>
<dbReference type="SUPFAM" id="SSF52540">
    <property type="entry name" value="P-loop containing nucleoside triphosphate hydrolases"/>
    <property type="match status" value="1"/>
</dbReference>
<sequence length="325" mass="36410">MMNTMADLHSEHLFAEPTSTTTPALDPIKERTRAMAGSPDDRAQYVLDVPIAFDEYRRANKYIDALLARAKVSKKPGGLWIIGEGGRGKSFILERLLKRLKPVEGDHRRLCPVLYLTFEARPSIGEIYIRLLMQLGQDPRSLKGLSLKELRDTLRDAVKTTGVLLIAFDEAQHLWILASRKIKGDAGGALGATLKRLYDFLGVAFVFIGTPPLDEIRRQDEQTTRWPGLSFIKAFSYNDEYLGVLATLDQCLPMPEKANLIDSELSKSIFDSSRGSFRLLKMLLADAVRIASRKGNKRISREDLAEAHFLVHCSEETPFGPVPLN</sequence>
<dbReference type="RefSeq" id="WP_170160186.1">
    <property type="nucleotide sequence ID" value="NZ_RBXP01000014.1"/>
</dbReference>
<evidence type="ECO:0000313" key="2">
    <source>
        <dbReference type="Proteomes" id="UP000270626"/>
    </source>
</evidence>
<dbReference type="Proteomes" id="UP000270626">
    <property type="component" value="Unassembled WGS sequence"/>
</dbReference>